<name>A0A7K1LJ52_9MICC</name>
<evidence type="ECO:0000313" key="2">
    <source>
        <dbReference type="Proteomes" id="UP000462152"/>
    </source>
</evidence>
<protein>
    <submittedName>
        <fullName evidence="1">Uncharacterized protein</fullName>
    </submittedName>
</protein>
<reference evidence="1 2" key="1">
    <citation type="submission" date="2019-12" db="EMBL/GenBank/DDBJ databases">
        <authorList>
            <person name="Li J."/>
            <person name="Shi Y."/>
            <person name="Xu G."/>
            <person name="Xiao D."/>
            <person name="Ran X."/>
        </authorList>
    </citation>
    <scope>NUCLEOTIDE SEQUENCE [LARGE SCALE GENOMIC DNA]</scope>
    <source>
        <strain evidence="1 2">JCM 15915</strain>
    </source>
</reference>
<dbReference type="Proteomes" id="UP000462152">
    <property type="component" value="Unassembled WGS sequence"/>
</dbReference>
<gene>
    <name evidence="1" type="ORF">GMA10_06910</name>
</gene>
<dbReference type="EMBL" id="WOGT01000003">
    <property type="protein sequence ID" value="MUN54942.1"/>
    <property type="molecule type" value="Genomic_DNA"/>
</dbReference>
<comment type="caution">
    <text evidence="1">The sequence shown here is derived from an EMBL/GenBank/DDBJ whole genome shotgun (WGS) entry which is preliminary data.</text>
</comment>
<keyword evidence="2" id="KW-1185">Reference proteome</keyword>
<dbReference type="AlphaFoldDB" id="A0A7K1LJ52"/>
<evidence type="ECO:0000313" key="1">
    <source>
        <dbReference type="EMBL" id="MUN54942.1"/>
    </source>
</evidence>
<organism evidence="1 2">
    <name type="scientific">Rothia koreensis</name>
    <dbReference type="NCBI Taxonomy" id="592378"/>
    <lineage>
        <taxon>Bacteria</taxon>
        <taxon>Bacillati</taxon>
        <taxon>Actinomycetota</taxon>
        <taxon>Actinomycetes</taxon>
        <taxon>Micrococcales</taxon>
        <taxon>Micrococcaceae</taxon>
        <taxon>Rothia</taxon>
    </lineage>
</organism>
<accession>A0A7K1LJ52</accession>
<proteinExistence type="predicted"/>
<sequence>MSIGFDLTQSRFCTLQPGSKTHYSAFFALEGGITRVCEPEPSWGRAASRVGGARGGAGGARGGAGGAGGAQGGAGGAKWQFCALFGRKTARNCHFEWWWRWRGDGGALLRGGYPNRRCLPLLGGGVTAT</sequence>